<sequence length="596" mass="66019">MKFLNLLSASFALSTAFLTQAARPLENLGRGVVAVRASDEAILVTWRLLGLDPSGIGFNVYRVTATSPTKLNDKILTSGTNFLDFTANPDEINTYFVRPVIDGKEQDASGSFSLPAKNAVEPVVRVPIRSGGAVKFVWVGDLDGDGEWDYVLDRQTSPQTIEAYTGNGTFLWEVSLGPNSENQNNIEPGSSTIDVGHWDGVTVFDFDSDGRAEVAIRIANGVVFGDGKTFGDGETNNYQSMAILDGRTGALRAFAPVPTDYIDDGPLAARLGAGFLDGETPHLVAYMKNRIGSGDFNLMYVTWTFDGTSLKQKWKWNRGYKNFPDGHNTRIIDLDGNGKDEVLEIGFALNGDGTERYTLGDQGIIHGDRFHLAKIDPNREGLQGYGVQQRNPDLIYEYYYDGSSGEIIWKHVGNNVTDVARGMVGDIDPTHPGMEVWSFSGVYNAKENELTESDTELAPWPHLGLWWDGDELLELFNDGKFEKWDWENPSTSNSLPRILRVSDFGGVTAGRYPNFIGDILGDWREEVIVTNEAADELLIFTTDQPSDIRLYTLAHNPAYRNAMTLKGYMQSHHVDYFLGKDMKTPPQPNIRYTVAK</sequence>
<gene>
    <name evidence="4" type="ORF">CPAR01_02053</name>
</gene>
<dbReference type="GeneID" id="85370240"/>
<evidence type="ECO:0000259" key="2">
    <source>
        <dbReference type="Pfam" id="PF18370"/>
    </source>
</evidence>
<dbReference type="InterPro" id="IPR034641">
    <property type="entry name" value="RGL11"/>
</dbReference>
<dbReference type="InterPro" id="IPR013783">
    <property type="entry name" value="Ig-like_fold"/>
</dbReference>
<reference evidence="4 5" key="1">
    <citation type="submission" date="2016-10" db="EMBL/GenBank/DDBJ databases">
        <title>The genome sequence of Colletotrichum fioriniae PJ7.</title>
        <authorList>
            <person name="Baroncelli R."/>
        </authorList>
    </citation>
    <scope>NUCLEOTIDE SEQUENCE [LARGE SCALE GENOMIC DNA]</scope>
    <source>
        <strain evidence="4 5">IMI 384185</strain>
    </source>
</reference>
<evidence type="ECO:0008006" key="6">
    <source>
        <dbReference type="Google" id="ProtNLM"/>
    </source>
</evidence>
<dbReference type="PANTHER" id="PTHR43118:SF1">
    <property type="entry name" value="RHAMNOGALACTURONAN LYASE (EUROFUNG)"/>
    <property type="match status" value="1"/>
</dbReference>
<dbReference type="Proteomes" id="UP001241169">
    <property type="component" value="Unassembled WGS sequence"/>
</dbReference>
<dbReference type="SUPFAM" id="SSF69318">
    <property type="entry name" value="Integrin alpha N-terminal domain"/>
    <property type="match status" value="1"/>
</dbReference>
<keyword evidence="1" id="KW-0732">Signal</keyword>
<dbReference type="PANTHER" id="PTHR43118">
    <property type="entry name" value="RHAMNOGALACTURONAN LYASE (EUROFUNG)"/>
    <property type="match status" value="1"/>
</dbReference>
<comment type="caution">
    <text evidence="4">The sequence shown here is derived from an EMBL/GenBank/DDBJ whole genome shotgun (WGS) entry which is preliminary data.</text>
</comment>
<protein>
    <recommendedName>
        <fullName evidence="6">Rhamnogalacturonan I lyase beta-sheet domain-containing protein</fullName>
    </recommendedName>
</protein>
<name>A0ABQ9T038_9PEZI</name>
<proteinExistence type="predicted"/>
<feature type="signal peptide" evidence="1">
    <location>
        <begin position="1"/>
        <end position="21"/>
    </location>
</feature>
<dbReference type="EMBL" id="MOPA01000002">
    <property type="protein sequence ID" value="KAK1544551.1"/>
    <property type="molecule type" value="Genomic_DNA"/>
</dbReference>
<evidence type="ECO:0000259" key="3">
    <source>
        <dbReference type="Pfam" id="PF21348"/>
    </source>
</evidence>
<dbReference type="InterPro" id="IPR049366">
    <property type="entry name" value="RGL11_C"/>
</dbReference>
<dbReference type="RefSeq" id="XP_060353669.1">
    <property type="nucleotide sequence ID" value="XM_060486341.1"/>
</dbReference>
<dbReference type="InterPro" id="IPR028994">
    <property type="entry name" value="Integrin_alpha_N"/>
</dbReference>
<dbReference type="Pfam" id="PF18370">
    <property type="entry name" value="RGI_lyase"/>
    <property type="match status" value="1"/>
</dbReference>
<evidence type="ECO:0000313" key="4">
    <source>
        <dbReference type="EMBL" id="KAK1544551.1"/>
    </source>
</evidence>
<feature type="chain" id="PRO_5047284668" description="Rhamnogalacturonan I lyase beta-sheet domain-containing protein" evidence="1">
    <location>
        <begin position="22"/>
        <end position="596"/>
    </location>
</feature>
<feature type="domain" description="Rhamnogalacturonan lyase family 11 C-terminal" evidence="3">
    <location>
        <begin position="139"/>
        <end position="239"/>
    </location>
</feature>
<keyword evidence="5" id="KW-1185">Reference proteome</keyword>
<accession>A0ABQ9T038</accession>
<feature type="domain" description="Rhamnogalacturonan I lyase beta-sheet" evidence="2">
    <location>
        <begin position="24"/>
        <end position="111"/>
    </location>
</feature>
<organism evidence="4 5">
    <name type="scientific">Colletotrichum paranaense</name>
    <dbReference type="NCBI Taxonomy" id="1914294"/>
    <lineage>
        <taxon>Eukaryota</taxon>
        <taxon>Fungi</taxon>
        <taxon>Dikarya</taxon>
        <taxon>Ascomycota</taxon>
        <taxon>Pezizomycotina</taxon>
        <taxon>Sordariomycetes</taxon>
        <taxon>Hypocreomycetidae</taxon>
        <taxon>Glomerellales</taxon>
        <taxon>Glomerellaceae</taxon>
        <taxon>Colletotrichum</taxon>
        <taxon>Colletotrichum acutatum species complex</taxon>
    </lineage>
</organism>
<feature type="domain" description="Rhamnogalacturonan lyase family 11 C-terminal" evidence="3">
    <location>
        <begin position="274"/>
        <end position="588"/>
    </location>
</feature>
<dbReference type="InterPro" id="IPR041624">
    <property type="entry name" value="RGI_lyase"/>
</dbReference>
<evidence type="ECO:0000256" key="1">
    <source>
        <dbReference type="SAM" id="SignalP"/>
    </source>
</evidence>
<evidence type="ECO:0000313" key="5">
    <source>
        <dbReference type="Proteomes" id="UP001241169"/>
    </source>
</evidence>
<dbReference type="Gene3D" id="2.60.40.10">
    <property type="entry name" value="Immunoglobulins"/>
    <property type="match status" value="1"/>
</dbReference>
<dbReference type="Pfam" id="PF21348">
    <property type="entry name" value="RGL11_C"/>
    <property type="match status" value="2"/>
</dbReference>